<dbReference type="Proteomes" id="UP000242287">
    <property type="component" value="Unassembled WGS sequence"/>
</dbReference>
<dbReference type="PANTHER" id="PTHR31212">
    <property type="entry name" value="ALPHA-KETOGLUTARATE-DEPENDENT DIOXYGENASE ALKB HOMOLOG 3"/>
    <property type="match status" value="1"/>
</dbReference>
<feature type="domain" description="Fe2OG dioxygenase" evidence="1">
    <location>
        <begin position="152"/>
        <end position="274"/>
    </location>
</feature>
<dbReference type="PANTHER" id="PTHR31212:SF4">
    <property type="entry name" value="ALPHA-KETOGLUTARATE-DEPENDENT DIOXYGENASE ALKB HOMOLOG 3"/>
    <property type="match status" value="1"/>
</dbReference>
<dbReference type="STRING" id="703135.A0A2A9NQW0"/>
<gene>
    <name evidence="2" type="ORF">AMATHDRAFT_75828</name>
</gene>
<proteinExistence type="predicted"/>
<evidence type="ECO:0000313" key="3">
    <source>
        <dbReference type="Proteomes" id="UP000242287"/>
    </source>
</evidence>
<name>A0A2A9NQW0_9AGAR</name>
<dbReference type="InterPro" id="IPR037151">
    <property type="entry name" value="AlkB-like_sf"/>
</dbReference>
<dbReference type="GO" id="GO:0006307">
    <property type="term" value="P:DNA alkylation repair"/>
    <property type="evidence" value="ECO:0007669"/>
    <property type="project" value="InterPro"/>
</dbReference>
<reference evidence="2 3" key="1">
    <citation type="submission" date="2014-02" db="EMBL/GenBank/DDBJ databases">
        <title>Transposable element dynamics among asymbiotic and ectomycorrhizal Amanita fungi.</title>
        <authorList>
            <consortium name="DOE Joint Genome Institute"/>
            <person name="Hess J."/>
            <person name="Skrede I."/>
            <person name="Wolfe B."/>
            <person name="LaButti K."/>
            <person name="Ohm R.A."/>
            <person name="Grigoriev I.V."/>
            <person name="Pringle A."/>
        </authorList>
    </citation>
    <scope>NUCLEOTIDE SEQUENCE [LARGE SCALE GENOMIC DNA]</scope>
    <source>
        <strain evidence="2 3">SKay4041</strain>
    </source>
</reference>
<evidence type="ECO:0000259" key="1">
    <source>
        <dbReference type="PROSITE" id="PS51471"/>
    </source>
</evidence>
<dbReference type="InterPro" id="IPR032854">
    <property type="entry name" value="ALKBH3"/>
</dbReference>
<dbReference type="InterPro" id="IPR027450">
    <property type="entry name" value="AlkB-like"/>
</dbReference>
<protein>
    <recommendedName>
        <fullName evidence="1">Fe2OG dioxygenase domain-containing protein</fullName>
    </recommendedName>
</protein>
<dbReference type="SUPFAM" id="SSF51197">
    <property type="entry name" value="Clavaminate synthase-like"/>
    <property type="match status" value="1"/>
</dbReference>
<dbReference type="Pfam" id="PF13532">
    <property type="entry name" value="2OG-FeII_Oxy_2"/>
    <property type="match status" value="1"/>
</dbReference>
<organism evidence="2 3">
    <name type="scientific">Amanita thiersii Skay4041</name>
    <dbReference type="NCBI Taxonomy" id="703135"/>
    <lineage>
        <taxon>Eukaryota</taxon>
        <taxon>Fungi</taxon>
        <taxon>Dikarya</taxon>
        <taxon>Basidiomycota</taxon>
        <taxon>Agaricomycotina</taxon>
        <taxon>Agaricomycetes</taxon>
        <taxon>Agaricomycetidae</taxon>
        <taxon>Agaricales</taxon>
        <taxon>Pluteineae</taxon>
        <taxon>Amanitaceae</taxon>
        <taxon>Amanita</taxon>
    </lineage>
</organism>
<dbReference type="InterPro" id="IPR005123">
    <property type="entry name" value="Oxoglu/Fe-dep_dioxygenase_dom"/>
</dbReference>
<evidence type="ECO:0000313" key="2">
    <source>
        <dbReference type="EMBL" id="PFH50073.1"/>
    </source>
</evidence>
<accession>A0A2A9NQW0</accession>
<dbReference type="OrthoDB" id="545910at2759"/>
<dbReference type="AlphaFoldDB" id="A0A2A9NQW0"/>
<dbReference type="Gene3D" id="2.60.120.590">
    <property type="entry name" value="Alpha-ketoglutarate-dependent dioxygenase AlkB-like"/>
    <property type="match status" value="1"/>
</dbReference>
<dbReference type="EMBL" id="KZ302012">
    <property type="protein sequence ID" value="PFH50073.1"/>
    <property type="molecule type" value="Genomic_DNA"/>
</dbReference>
<dbReference type="GO" id="GO:0051213">
    <property type="term" value="F:dioxygenase activity"/>
    <property type="evidence" value="ECO:0007669"/>
    <property type="project" value="InterPro"/>
</dbReference>
<dbReference type="PROSITE" id="PS51471">
    <property type="entry name" value="FE2OG_OXY"/>
    <property type="match status" value="1"/>
</dbReference>
<keyword evidence="3" id="KW-1185">Reference proteome</keyword>
<sequence>MSVLKQAPASHPKIQKLPPLTLSIPELVTQHTPCTMHLSVLPPELACQLFHTMIHASRHWQRNKWWLFDRVVESPHRTSFFARKTDGIDDDETWQEAARYWYNGRMTSAPVRFPPEMEEACHIIEKIVNEEMKKRKPYSLEWRDQGKDFVWKANVAASNCYEGGKESVGYHSDQLTYLGPYPTIASLSLGTRRNFNLREVIPTGELSTRKARTFVIPLIHNSLTIMHASCQERFKHSIPPQAAVDLYRPAFPKYPHVEIEPSNCRINITFRFYRPDFRPNSIPLCRCGVPTILRPDMRNRSDGETDRYWWTCYAGAQNEGKGCNYWKVMDMSAEGRGCPTVDSEPVHN</sequence>